<accession>A0A166SLE8</accession>
<evidence type="ECO:0000313" key="3">
    <source>
        <dbReference type="Proteomes" id="UP000076532"/>
    </source>
</evidence>
<feature type="transmembrane region" description="Helical" evidence="1">
    <location>
        <begin position="277"/>
        <end position="295"/>
    </location>
</feature>
<dbReference type="Proteomes" id="UP000076532">
    <property type="component" value="Unassembled WGS sequence"/>
</dbReference>
<reference evidence="2 3" key="1">
    <citation type="journal article" date="2016" name="Mol. Biol. Evol.">
        <title>Comparative Genomics of Early-Diverging Mushroom-Forming Fungi Provides Insights into the Origins of Lignocellulose Decay Capabilities.</title>
        <authorList>
            <person name="Nagy L.G."/>
            <person name="Riley R."/>
            <person name="Tritt A."/>
            <person name="Adam C."/>
            <person name="Daum C."/>
            <person name="Floudas D."/>
            <person name="Sun H."/>
            <person name="Yadav J.S."/>
            <person name="Pangilinan J."/>
            <person name="Larsson K.H."/>
            <person name="Matsuura K."/>
            <person name="Barry K."/>
            <person name="Labutti K."/>
            <person name="Kuo R."/>
            <person name="Ohm R.A."/>
            <person name="Bhattacharya S.S."/>
            <person name="Shirouzu T."/>
            <person name="Yoshinaga Y."/>
            <person name="Martin F.M."/>
            <person name="Grigoriev I.V."/>
            <person name="Hibbett D.S."/>
        </authorList>
    </citation>
    <scope>NUCLEOTIDE SEQUENCE [LARGE SCALE GENOMIC DNA]</scope>
    <source>
        <strain evidence="2 3">CBS 109695</strain>
    </source>
</reference>
<gene>
    <name evidence="2" type="ORF">FIBSPDRAFT_1038877</name>
</gene>
<dbReference type="EMBL" id="KV417498">
    <property type="protein sequence ID" value="KZP29584.1"/>
    <property type="molecule type" value="Genomic_DNA"/>
</dbReference>
<keyword evidence="1" id="KW-1133">Transmembrane helix</keyword>
<name>A0A166SLE8_9AGAM</name>
<feature type="transmembrane region" description="Helical" evidence="1">
    <location>
        <begin position="184"/>
        <end position="207"/>
    </location>
</feature>
<feature type="transmembrane region" description="Helical" evidence="1">
    <location>
        <begin position="137"/>
        <end position="164"/>
    </location>
</feature>
<organism evidence="2 3">
    <name type="scientific">Athelia psychrophila</name>
    <dbReference type="NCBI Taxonomy" id="1759441"/>
    <lineage>
        <taxon>Eukaryota</taxon>
        <taxon>Fungi</taxon>
        <taxon>Dikarya</taxon>
        <taxon>Basidiomycota</taxon>
        <taxon>Agaricomycotina</taxon>
        <taxon>Agaricomycetes</taxon>
        <taxon>Agaricomycetidae</taxon>
        <taxon>Atheliales</taxon>
        <taxon>Atheliaceae</taxon>
        <taxon>Athelia</taxon>
    </lineage>
</organism>
<evidence type="ECO:0000313" key="2">
    <source>
        <dbReference type="EMBL" id="KZP29584.1"/>
    </source>
</evidence>
<feature type="transmembrane region" description="Helical" evidence="1">
    <location>
        <begin position="81"/>
        <end position="99"/>
    </location>
</feature>
<proteinExistence type="predicted"/>
<dbReference type="OrthoDB" id="2947347at2759"/>
<keyword evidence="1" id="KW-0472">Membrane</keyword>
<dbReference type="AlphaFoldDB" id="A0A166SLE8"/>
<sequence>MASIDSPSNPDVLLKCYAVPYGVLDFTISVFILCYNASNHLGYNIWTPWTLSPPNSEIRGPASFFLPAAISYRAILGVRDVVRLAGCCVALAVSAYTVYKCDGSYQLIGIWRMTDVLATILYVSVDLYTRNLKSSSNFLVSVLVLFILLLYIVLRLAGPIVGLIGLKNIAQEYTESHRSLRTVAYVFLSIGLTQVVSLTVIMSLGSFTGKTKVILKQEEVLLQTWLRAGREKSDENPEISTKKLNWLKKLKKDDEGGGGTLEWTQSVSRSSGVYERMVTIAIMVLFWSVVSAVYFEGWYIDWMLAVVTDNIPGVPHHRALGIVYAATVSAYTLI</sequence>
<feature type="transmembrane region" description="Helical" evidence="1">
    <location>
        <begin position="12"/>
        <end position="38"/>
    </location>
</feature>
<keyword evidence="1" id="KW-0812">Transmembrane</keyword>
<feature type="transmembrane region" description="Helical" evidence="1">
    <location>
        <begin position="105"/>
        <end position="125"/>
    </location>
</feature>
<protein>
    <submittedName>
        <fullName evidence="2">Uncharacterized protein</fullName>
    </submittedName>
</protein>
<evidence type="ECO:0000256" key="1">
    <source>
        <dbReference type="SAM" id="Phobius"/>
    </source>
</evidence>
<keyword evidence="3" id="KW-1185">Reference proteome</keyword>